<proteinExistence type="inferred from homology"/>
<keyword evidence="2" id="KW-0963">Cytoplasm</keyword>
<evidence type="ECO:0000313" key="6">
    <source>
        <dbReference type="EMBL" id="AQX44670.1"/>
    </source>
</evidence>
<dbReference type="PRINTS" id="PR00127">
    <property type="entry name" value="CLPPROTEASEP"/>
</dbReference>
<dbReference type="Gene3D" id="3.90.226.10">
    <property type="entry name" value="2-enoyl-CoA Hydratase, Chain A, domain 1"/>
    <property type="match status" value="1"/>
</dbReference>
<evidence type="ECO:0000256" key="1">
    <source>
        <dbReference type="ARBA" id="ARBA00007039"/>
    </source>
</evidence>
<comment type="similarity">
    <text evidence="1 4">Belongs to the peptidase S14 family.</text>
</comment>
<dbReference type="GO" id="GO:0009368">
    <property type="term" value="C:endopeptidase Clp complex"/>
    <property type="evidence" value="ECO:0007669"/>
    <property type="project" value="TreeGrafter"/>
</dbReference>
<dbReference type="GO" id="GO:0006515">
    <property type="term" value="P:protein quality control for misfolded or incompletely synthesized proteins"/>
    <property type="evidence" value="ECO:0007669"/>
    <property type="project" value="TreeGrafter"/>
</dbReference>
<keyword evidence="5" id="KW-0934">Plastid</keyword>
<dbReference type="CDD" id="cd07017">
    <property type="entry name" value="S14_ClpP_2"/>
    <property type="match status" value="1"/>
</dbReference>
<dbReference type="PANTHER" id="PTHR10381">
    <property type="entry name" value="ATP-DEPENDENT CLP PROTEASE PROTEOLYTIC SUBUNIT"/>
    <property type="match status" value="1"/>
</dbReference>
<dbReference type="EMBL" id="LC490351">
    <property type="protein sequence ID" value="BBL85877.1"/>
    <property type="molecule type" value="Genomic_DNA"/>
</dbReference>
<organism evidence="5">
    <name type="scientific">Paulinella micropora</name>
    <dbReference type="NCBI Taxonomy" id="1928728"/>
    <lineage>
        <taxon>Eukaryota</taxon>
        <taxon>Sar</taxon>
        <taxon>Rhizaria</taxon>
        <taxon>Cercozoa</taxon>
        <taxon>Imbricatea</taxon>
        <taxon>Silicofilosea</taxon>
        <taxon>Euglyphida</taxon>
        <taxon>Paulinellidae</taxon>
        <taxon>Paulinella</taxon>
    </lineage>
</organism>
<keyword evidence="5" id="KW-0645">Protease</keyword>
<keyword evidence="3" id="KW-0378">Hydrolase</keyword>
<gene>
    <name evidence="7" type="primary">MYN1_Chr_64</name>
    <name evidence="5" type="ORF">PCKR_101</name>
    <name evidence="6" type="ORF">PFK_101</name>
    <name evidence="7" type="ORF">PMYN1_Chma65</name>
</gene>
<protein>
    <recommendedName>
        <fullName evidence="4">ATP-dependent Clp protease proteolytic subunit</fullName>
    </recommendedName>
</protein>
<keyword evidence="8" id="KW-1185">Reference proteome</keyword>
<accession>A0A1L5YB31</accession>
<evidence type="ECO:0000256" key="2">
    <source>
        <dbReference type="ARBA" id="ARBA00022490"/>
    </source>
</evidence>
<reference evidence="7 8" key="2">
    <citation type="submission" date="2019-06" db="EMBL/GenBank/DDBJ databases">
        <title>A hidden player of endosymbiotic evolution: DNA virus triggered massive gene transfer.</title>
        <authorList>
            <person name="Matsuo M."/>
            <person name="Katahata A."/>
            <person name="Tachikawa M."/>
            <person name="Minakuchi Y."/>
            <person name="Noguchi H."/>
            <person name="Toyoda A."/>
            <person name="Fujiyama A."/>
            <person name="Suzuki Y."/>
            <person name="Satoh S."/>
            <person name="Nakayama T."/>
            <person name="Kamikawa R."/>
            <person name="Nomura M."/>
            <person name="Inagaki Y."/>
            <person name="Ishida K."/>
            <person name="Obokata J."/>
        </authorList>
    </citation>
    <scope>NUCLEOTIDE SEQUENCE [LARGE SCALE GENOMIC DNA]</scope>
    <source>
        <strain evidence="7 8">MYN1</strain>
    </source>
</reference>
<dbReference type="SUPFAM" id="SSF52096">
    <property type="entry name" value="ClpP/crotonase"/>
    <property type="match status" value="1"/>
</dbReference>
<dbReference type="PANTHER" id="PTHR10381:SF70">
    <property type="entry name" value="ATP-DEPENDENT CLP PROTEASE PROTEOLYTIC SUBUNIT"/>
    <property type="match status" value="1"/>
</dbReference>
<dbReference type="Pfam" id="PF00574">
    <property type="entry name" value="CLP_protease"/>
    <property type="match status" value="1"/>
</dbReference>
<evidence type="ECO:0000256" key="4">
    <source>
        <dbReference type="RuleBase" id="RU003567"/>
    </source>
</evidence>
<dbReference type="GO" id="GO:0004252">
    <property type="term" value="F:serine-type endopeptidase activity"/>
    <property type="evidence" value="ECO:0007669"/>
    <property type="project" value="InterPro"/>
</dbReference>
<reference evidence="5" key="1">
    <citation type="journal article" date="2017" name="Protist">
        <title>Diversity of the Photosynthetic Paulinella Species, with the Description of Paulinella micropora sp. nov. and the Chromatophore Genome Sequence for strain KR01.</title>
        <authorList>
            <person name="Lhee D."/>
            <person name="Yang E.C."/>
            <person name="Kim J.I."/>
            <person name="Nakayama T."/>
            <person name="Zuccarello G."/>
            <person name="Andersen R.A."/>
            <person name="Yoon H.S."/>
        </authorList>
    </citation>
    <scope>NUCLEOTIDE SEQUENCE</scope>
    <source>
        <strain evidence="6">FK01</strain>
        <strain evidence="5">KR01</strain>
    </source>
</reference>
<dbReference type="EMBL" id="KX897545">
    <property type="protein sequence ID" value="APP87903.1"/>
    <property type="molecule type" value="Genomic_DNA"/>
</dbReference>
<dbReference type="GO" id="GO:0051117">
    <property type="term" value="F:ATPase binding"/>
    <property type="evidence" value="ECO:0007669"/>
    <property type="project" value="TreeGrafter"/>
</dbReference>
<geneLocation type="plastid" evidence="5"/>
<dbReference type="GO" id="GO:0004176">
    <property type="term" value="F:ATP-dependent peptidase activity"/>
    <property type="evidence" value="ECO:0007669"/>
    <property type="project" value="InterPro"/>
</dbReference>
<evidence type="ECO:0000256" key="3">
    <source>
        <dbReference type="ARBA" id="ARBA00022801"/>
    </source>
</evidence>
<sequence length="194" mass="21587">MYPRTLFLVADIDDYTANKLVAALLHLNAVDPDLPISLVIDSRGGSITGGLMIYDTIRYITAPVSTVCLSVAESMAAFILAAGRKGKRLAMPHSRIVIEQPFGETERRQASDLLLEMNEMSFTRRKINECMAEMTGQTIQKIAQDTDRRYYLSASDAVKYGLIDHVITTPPRDLVPDPNYNPLIEPGSFEFAFL</sequence>
<dbReference type="EMBL" id="KY124271">
    <property type="protein sequence ID" value="AQX44670.1"/>
    <property type="molecule type" value="Genomic_DNA"/>
</dbReference>
<evidence type="ECO:0000313" key="5">
    <source>
        <dbReference type="EMBL" id="APP87903.1"/>
    </source>
</evidence>
<evidence type="ECO:0000313" key="8">
    <source>
        <dbReference type="Proteomes" id="UP000503178"/>
    </source>
</evidence>
<evidence type="ECO:0000313" key="7">
    <source>
        <dbReference type="EMBL" id="BBL85877.1"/>
    </source>
</evidence>
<name>A0A1L5YB31_9EUKA</name>
<dbReference type="InterPro" id="IPR001907">
    <property type="entry name" value="ClpP"/>
</dbReference>
<dbReference type="AlphaFoldDB" id="A0A1L5YB31"/>
<dbReference type="InterPro" id="IPR023562">
    <property type="entry name" value="ClpP/TepA"/>
</dbReference>
<dbReference type="InterPro" id="IPR029045">
    <property type="entry name" value="ClpP/crotonase-like_dom_sf"/>
</dbReference>
<dbReference type="Proteomes" id="UP000503178">
    <property type="component" value="Chromatophore Pltd"/>
</dbReference>